<sequence>MKLLAYALIAGSVTIVLVQNIATAQPASEPQASAAQGSPYKQFRYSSPADKAFAKSVWKHIAHMKGLDLADVAIIAKNSDVLITGRVTDAEQISKIGAAVQEAPGVHAVVNNLIVWPVRPN</sequence>
<dbReference type="Gene3D" id="3.30.1340.30">
    <property type="match status" value="1"/>
</dbReference>
<keyword evidence="4" id="KW-1185">Reference proteome</keyword>
<dbReference type="Proteomes" id="UP000245712">
    <property type="component" value="Unassembled WGS sequence"/>
</dbReference>
<proteinExistence type="predicted"/>
<dbReference type="RefSeq" id="WP_116610347.1">
    <property type="nucleotide sequence ID" value="NZ_QEOB01000003.1"/>
</dbReference>
<evidence type="ECO:0000313" key="3">
    <source>
        <dbReference type="EMBL" id="PVX85857.1"/>
    </source>
</evidence>
<dbReference type="InterPro" id="IPR007055">
    <property type="entry name" value="BON_dom"/>
</dbReference>
<name>A0ABX5KSJ2_9BURK</name>
<feature type="domain" description="BON" evidence="2">
    <location>
        <begin position="49"/>
        <end position="117"/>
    </location>
</feature>
<keyword evidence="1" id="KW-0732">Signal</keyword>
<evidence type="ECO:0000256" key="1">
    <source>
        <dbReference type="SAM" id="SignalP"/>
    </source>
</evidence>
<comment type="caution">
    <text evidence="3">The sequence shown here is derived from an EMBL/GenBank/DDBJ whole genome shotgun (WGS) entry which is preliminary data.</text>
</comment>
<evidence type="ECO:0000259" key="2">
    <source>
        <dbReference type="PROSITE" id="PS50914"/>
    </source>
</evidence>
<organism evidence="3 4">
    <name type="scientific">Paraburkholderia unamae</name>
    <dbReference type="NCBI Taxonomy" id="219649"/>
    <lineage>
        <taxon>Bacteria</taxon>
        <taxon>Pseudomonadati</taxon>
        <taxon>Pseudomonadota</taxon>
        <taxon>Betaproteobacteria</taxon>
        <taxon>Burkholderiales</taxon>
        <taxon>Burkholderiaceae</taxon>
        <taxon>Paraburkholderia</taxon>
    </lineage>
</organism>
<accession>A0ABX5KSJ2</accession>
<feature type="signal peptide" evidence="1">
    <location>
        <begin position="1"/>
        <end position="24"/>
    </location>
</feature>
<gene>
    <name evidence="3" type="ORF">C7402_103435</name>
</gene>
<protein>
    <submittedName>
        <fullName evidence="3">BON domain-containing protein</fullName>
    </submittedName>
</protein>
<dbReference type="PROSITE" id="PS50914">
    <property type="entry name" value="BON"/>
    <property type="match status" value="1"/>
</dbReference>
<feature type="chain" id="PRO_5046719137" evidence="1">
    <location>
        <begin position="25"/>
        <end position="121"/>
    </location>
</feature>
<dbReference type="Pfam" id="PF04972">
    <property type="entry name" value="BON"/>
    <property type="match status" value="1"/>
</dbReference>
<dbReference type="EMBL" id="QEOB01000003">
    <property type="protein sequence ID" value="PVX85857.1"/>
    <property type="molecule type" value="Genomic_DNA"/>
</dbReference>
<evidence type="ECO:0000313" key="4">
    <source>
        <dbReference type="Proteomes" id="UP000245712"/>
    </source>
</evidence>
<reference evidence="3 4" key="1">
    <citation type="submission" date="2018-05" db="EMBL/GenBank/DDBJ databases">
        <title>Genomic Encyclopedia of Type Strains, Phase IV (KMG-V): Genome sequencing to study the core and pangenomes of soil and plant-associated prokaryotes.</title>
        <authorList>
            <person name="Whitman W."/>
        </authorList>
    </citation>
    <scope>NUCLEOTIDE SEQUENCE [LARGE SCALE GENOMIC DNA]</scope>
    <source>
        <strain evidence="3 4">SCZa-39</strain>
    </source>
</reference>